<dbReference type="EMBL" id="CADCXN010000119">
    <property type="protein sequence ID" value="CAA9892849.1"/>
    <property type="molecule type" value="Genomic_DNA"/>
</dbReference>
<name>A0A8S0Y745_9GAMM</name>
<organism evidence="1 2">
    <name type="scientific">Candidatus Methylobacter favarea</name>
    <dbReference type="NCBI Taxonomy" id="2707345"/>
    <lineage>
        <taxon>Bacteria</taxon>
        <taxon>Pseudomonadati</taxon>
        <taxon>Pseudomonadota</taxon>
        <taxon>Gammaproteobacteria</taxon>
        <taxon>Methylococcales</taxon>
        <taxon>Methylococcaceae</taxon>
        <taxon>Methylobacter</taxon>
    </lineage>
</organism>
<evidence type="ECO:0000313" key="2">
    <source>
        <dbReference type="Proteomes" id="UP000494216"/>
    </source>
</evidence>
<accession>A0A8S0Y745</accession>
<proteinExistence type="predicted"/>
<gene>
    <name evidence="1" type="ORF">METHB2_850003</name>
</gene>
<sequence>MRSGGKAMACFFAMALGERSKFGLNELLDLGRKRFMVQNGAGRHRIVEGNGLEVLCRHMRQRKRWLRSEAEARVVTRLAKDDASCRAQPTQFRQRVPHEFRANPVPLALRCHRDGSETVPTLRATRDGYGRHRDMPNDRAIVICNKRDS</sequence>
<keyword evidence="2" id="KW-1185">Reference proteome</keyword>
<dbReference type="AlphaFoldDB" id="A0A8S0Y745"/>
<comment type="caution">
    <text evidence="1">The sequence shown here is derived from an EMBL/GenBank/DDBJ whole genome shotgun (WGS) entry which is preliminary data.</text>
</comment>
<reference evidence="1 2" key="1">
    <citation type="submission" date="2020-02" db="EMBL/GenBank/DDBJ databases">
        <authorList>
            <person name="Hogendoorn C."/>
        </authorList>
    </citation>
    <scope>NUCLEOTIDE SEQUENCE [LARGE SCALE GENOMIC DNA]</scope>
    <source>
        <strain evidence="1">METHB21</strain>
    </source>
</reference>
<evidence type="ECO:0000313" key="1">
    <source>
        <dbReference type="EMBL" id="CAA9892849.1"/>
    </source>
</evidence>
<dbReference type="Proteomes" id="UP000494216">
    <property type="component" value="Unassembled WGS sequence"/>
</dbReference>
<protein>
    <submittedName>
        <fullName evidence="1">Uncharacterized protein</fullName>
    </submittedName>
</protein>